<feature type="region of interest" description="Disordered" evidence="1">
    <location>
        <begin position="1"/>
        <end position="21"/>
    </location>
</feature>
<protein>
    <submittedName>
        <fullName evidence="2">Uncharacterized protein</fullName>
    </submittedName>
</protein>
<evidence type="ECO:0000313" key="2">
    <source>
        <dbReference type="EMBL" id="UGO54963.1"/>
    </source>
</evidence>
<dbReference type="Proteomes" id="UP000827635">
    <property type="component" value="Segment"/>
</dbReference>
<reference evidence="2 3" key="1">
    <citation type="submission" date="2021-09" db="EMBL/GenBank/DDBJ databases">
        <authorList>
            <person name="Lewis J.M."/>
            <person name="Brown D.E."/>
            <person name="Hales J.R."/>
            <person name="Hansen B.R."/>
            <person name="Janda K.E."/>
            <person name="Kotter D.B."/>
            <person name="McCleary W.R."/>
        </authorList>
    </citation>
    <scope>NUCLEOTIDE SEQUENCE [LARGE SCALE GENOMIC DNA]</scope>
</reference>
<dbReference type="EMBL" id="OK272472">
    <property type="protein sequence ID" value="UGO54963.1"/>
    <property type="molecule type" value="Genomic_DNA"/>
</dbReference>
<evidence type="ECO:0000313" key="3">
    <source>
        <dbReference type="Proteomes" id="UP000827635"/>
    </source>
</evidence>
<accession>A0AAE8YXQ0</accession>
<keyword evidence="3" id="KW-1185">Reference proteome</keyword>
<sequence length="60" mass="7245">MFYKGDLMRKSNNPKKGKNTNHCKESKRVELLYYSSSEIGLYLFFQNYRRQEDYLCVVPN</sequence>
<evidence type="ECO:0000256" key="1">
    <source>
        <dbReference type="SAM" id="MobiDB-lite"/>
    </source>
</evidence>
<name>A0AAE8YXQ0_9CAUD</name>
<feature type="compositionally biased region" description="Basic residues" evidence="1">
    <location>
        <begin position="12"/>
        <end position="21"/>
    </location>
</feature>
<organism evidence="2 3">
    <name type="scientific">Escherichia phage JLBYU28</name>
    <dbReference type="NCBI Taxonomy" id="2894744"/>
    <lineage>
        <taxon>Viruses</taxon>
        <taxon>Duplodnaviria</taxon>
        <taxon>Heunggongvirae</taxon>
        <taxon>Uroviricota</taxon>
        <taxon>Caudoviricetes</taxon>
        <taxon>Andersonviridae</taxon>
        <taxon>Ounavirinae</taxon>
        <taxon>Felixounavirus</taxon>
        <taxon>Felixounavirus JLBYU28</taxon>
    </lineage>
</organism>
<gene>
    <name evidence="2" type="ORF">JLBYU28_145</name>
</gene>
<proteinExistence type="predicted"/>